<dbReference type="Gene3D" id="2.40.330.10">
    <property type="entry name" value="DNA-binding pseudobarrel domain"/>
    <property type="match status" value="1"/>
</dbReference>
<sequence length="128" mass="14690">MVPIKFSDVHENDLSDRVFLKTPSGLVWPVDLERRVNRVWLQNGWPEFANHYSIRGEKVLLDDKYNLKKRNETVSLLVGRGQKTRALASAEAFRFQNPFSTYVVKPSLEVEDMALRGDVLAISINLNC</sequence>
<dbReference type="InterPro" id="IPR003340">
    <property type="entry name" value="B3_DNA-bd"/>
</dbReference>
<keyword evidence="4" id="KW-0804">Transcription</keyword>
<dbReference type="InterPro" id="IPR050655">
    <property type="entry name" value="Plant_B3_domain"/>
</dbReference>
<dbReference type="Pfam" id="PF02362">
    <property type="entry name" value="B3"/>
    <property type="match status" value="1"/>
</dbReference>
<dbReference type="GO" id="GO:0003677">
    <property type="term" value="F:DNA binding"/>
    <property type="evidence" value="ECO:0007669"/>
    <property type="project" value="UniProtKB-KW"/>
</dbReference>
<reference evidence="7" key="1">
    <citation type="submission" date="2023-02" db="EMBL/GenBank/DDBJ databases">
        <title>Genome of toxic invasive species Heracleum sosnowskyi carries increased number of genes despite the absence of recent whole-genome duplications.</title>
        <authorList>
            <person name="Schelkunov M."/>
            <person name="Shtratnikova V."/>
            <person name="Makarenko M."/>
            <person name="Klepikova A."/>
            <person name="Omelchenko D."/>
            <person name="Novikova G."/>
            <person name="Obukhova E."/>
            <person name="Bogdanov V."/>
            <person name="Penin A."/>
            <person name="Logacheva M."/>
        </authorList>
    </citation>
    <scope>NUCLEOTIDE SEQUENCE</scope>
    <source>
        <strain evidence="7">Hsosn_3</strain>
        <tissue evidence="7">Leaf</tissue>
    </source>
</reference>
<comment type="caution">
    <text evidence="7">The sequence shown here is derived from an EMBL/GenBank/DDBJ whole genome shotgun (WGS) entry which is preliminary data.</text>
</comment>
<evidence type="ECO:0000256" key="5">
    <source>
        <dbReference type="ARBA" id="ARBA00023242"/>
    </source>
</evidence>
<protein>
    <recommendedName>
        <fullName evidence="6">TF-B3 domain-containing protein</fullName>
    </recommendedName>
</protein>
<dbReference type="Proteomes" id="UP001237642">
    <property type="component" value="Unassembled WGS sequence"/>
</dbReference>
<dbReference type="PROSITE" id="PS50863">
    <property type="entry name" value="B3"/>
    <property type="match status" value="1"/>
</dbReference>
<dbReference type="GO" id="GO:0005634">
    <property type="term" value="C:nucleus"/>
    <property type="evidence" value="ECO:0007669"/>
    <property type="project" value="UniProtKB-SubCell"/>
</dbReference>
<evidence type="ECO:0000256" key="2">
    <source>
        <dbReference type="ARBA" id="ARBA00023015"/>
    </source>
</evidence>
<keyword evidence="3" id="KW-0238">DNA-binding</keyword>
<dbReference type="PANTHER" id="PTHR31920">
    <property type="entry name" value="B3 DOMAIN-CONTAINING"/>
    <property type="match status" value="1"/>
</dbReference>
<evidence type="ECO:0000256" key="3">
    <source>
        <dbReference type="ARBA" id="ARBA00023125"/>
    </source>
</evidence>
<evidence type="ECO:0000259" key="6">
    <source>
        <dbReference type="PROSITE" id="PS50863"/>
    </source>
</evidence>
<evidence type="ECO:0000313" key="8">
    <source>
        <dbReference type="Proteomes" id="UP001237642"/>
    </source>
</evidence>
<feature type="domain" description="TF-B3" evidence="6">
    <location>
        <begin position="1"/>
        <end position="82"/>
    </location>
</feature>
<dbReference type="AlphaFoldDB" id="A0AAD8HL28"/>
<dbReference type="InterPro" id="IPR015300">
    <property type="entry name" value="DNA-bd_pseudobarrel_sf"/>
</dbReference>
<proteinExistence type="predicted"/>
<keyword evidence="8" id="KW-1185">Reference proteome</keyword>
<dbReference type="SUPFAM" id="SSF101936">
    <property type="entry name" value="DNA-binding pseudobarrel domain"/>
    <property type="match status" value="1"/>
</dbReference>
<dbReference type="PANTHER" id="PTHR31920:SF37">
    <property type="entry name" value="B3 DOMAIN-CONTAINING TRANSCRIPTION FACTOR VRN1"/>
    <property type="match status" value="1"/>
</dbReference>
<dbReference type="EMBL" id="JAUIZM010000008">
    <property type="protein sequence ID" value="KAK1369126.1"/>
    <property type="molecule type" value="Genomic_DNA"/>
</dbReference>
<keyword evidence="2" id="KW-0805">Transcription regulation</keyword>
<evidence type="ECO:0000313" key="7">
    <source>
        <dbReference type="EMBL" id="KAK1369126.1"/>
    </source>
</evidence>
<evidence type="ECO:0000256" key="1">
    <source>
        <dbReference type="ARBA" id="ARBA00004123"/>
    </source>
</evidence>
<reference evidence="7" key="2">
    <citation type="submission" date="2023-05" db="EMBL/GenBank/DDBJ databases">
        <authorList>
            <person name="Schelkunov M.I."/>
        </authorList>
    </citation>
    <scope>NUCLEOTIDE SEQUENCE</scope>
    <source>
        <strain evidence="7">Hsosn_3</strain>
        <tissue evidence="7">Leaf</tissue>
    </source>
</reference>
<comment type="subcellular location">
    <subcellularLocation>
        <location evidence="1">Nucleus</location>
    </subcellularLocation>
</comment>
<evidence type="ECO:0000256" key="4">
    <source>
        <dbReference type="ARBA" id="ARBA00023163"/>
    </source>
</evidence>
<gene>
    <name evidence="7" type="ORF">POM88_035218</name>
</gene>
<keyword evidence="5" id="KW-0539">Nucleus</keyword>
<accession>A0AAD8HL28</accession>
<name>A0AAD8HL28_9APIA</name>
<organism evidence="7 8">
    <name type="scientific">Heracleum sosnowskyi</name>
    <dbReference type="NCBI Taxonomy" id="360622"/>
    <lineage>
        <taxon>Eukaryota</taxon>
        <taxon>Viridiplantae</taxon>
        <taxon>Streptophyta</taxon>
        <taxon>Embryophyta</taxon>
        <taxon>Tracheophyta</taxon>
        <taxon>Spermatophyta</taxon>
        <taxon>Magnoliopsida</taxon>
        <taxon>eudicotyledons</taxon>
        <taxon>Gunneridae</taxon>
        <taxon>Pentapetalae</taxon>
        <taxon>asterids</taxon>
        <taxon>campanulids</taxon>
        <taxon>Apiales</taxon>
        <taxon>Apiaceae</taxon>
        <taxon>Apioideae</taxon>
        <taxon>apioid superclade</taxon>
        <taxon>Tordylieae</taxon>
        <taxon>Tordyliinae</taxon>
        <taxon>Heracleum</taxon>
    </lineage>
</organism>